<feature type="non-terminal residue" evidence="2">
    <location>
        <position position="1"/>
    </location>
</feature>
<sequence>MDMVSGTRSRCIGDEAPRVAERRGDAPGGEVLSPIVGTFNTEASSRVDSRTMAVLPHLGNFLPSGSH</sequence>
<protein>
    <submittedName>
        <fullName evidence="2">Uncharacterized protein</fullName>
    </submittedName>
</protein>
<proteinExistence type="predicted"/>
<accession>A0ABN8J583</accession>
<dbReference type="EMBL" id="OW152819">
    <property type="protein sequence ID" value="CAH2074257.1"/>
    <property type="molecule type" value="Genomic_DNA"/>
</dbReference>
<feature type="region of interest" description="Disordered" evidence="1">
    <location>
        <begin position="1"/>
        <end position="33"/>
    </location>
</feature>
<name>A0ABN8J583_9NEOP</name>
<organism evidence="2 3">
    <name type="scientific">Iphiclides podalirius</name>
    <name type="common">scarce swallowtail</name>
    <dbReference type="NCBI Taxonomy" id="110791"/>
    <lineage>
        <taxon>Eukaryota</taxon>
        <taxon>Metazoa</taxon>
        <taxon>Ecdysozoa</taxon>
        <taxon>Arthropoda</taxon>
        <taxon>Hexapoda</taxon>
        <taxon>Insecta</taxon>
        <taxon>Pterygota</taxon>
        <taxon>Neoptera</taxon>
        <taxon>Endopterygota</taxon>
        <taxon>Lepidoptera</taxon>
        <taxon>Glossata</taxon>
        <taxon>Ditrysia</taxon>
        <taxon>Papilionoidea</taxon>
        <taxon>Papilionidae</taxon>
        <taxon>Papilioninae</taxon>
        <taxon>Iphiclides</taxon>
    </lineage>
</organism>
<evidence type="ECO:0000313" key="3">
    <source>
        <dbReference type="Proteomes" id="UP000837857"/>
    </source>
</evidence>
<evidence type="ECO:0000313" key="2">
    <source>
        <dbReference type="EMBL" id="CAH2074257.1"/>
    </source>
</evidence>
<keyword evidence="3" id="KW-1185">Reference proteome</keyword>
<reference evidence="2" key="1">
    <citation type="submission" date="2022-03" db="EMBL/GenBank/DDBJ databases">
        <authorList>
            <person name="Martin H S."/>
        </authorList>
    </citation>
    <scope>NUCLEOTIDE SEQUENCE</scope>
</reference>
<dbReference type="Proteomes" id="UP000837857">
    <property type="component" value="Chromosome 7"/>
</dbReference>
<evidence type="ECO:0000256" key="1">
    <source>
        <dbReference type="SAM" id="MobiDB-lite"/>
    </source>
</evidence>
<gene>
    <name evidence="2" type="ORF">IPOD504_LOCUS15992</name>
</gene>
<feature type="compositionally biased region" description="Basic and acidic residues" evidence="1">
    <location>
        <begin position="11"/>
        <end position="25"/>
    </location>
</feature>